<dbReference type="STRING" id="1336337.A0A3N4IYZ2"/>
<name>A0A3N4IYZ2_9PEZI</name>
<gene>
    <name evidence="1" type="ORF">L873DRAFT_1871685</name>
</gene>
<evidence type="ECO:0008006" key="3">
    <source>
        <dbReference type="Google" id="ProtNLM"/>
    </source>
</evidence>
<proteinExistence type="predicted"/>
<dbReference type="InterPro" id="IPR036397">
    <property type="entry name" value="RNaseH_sf"/>
</dbReference>
<evidence type="ECO:0000313" key="2">
    <source>
        <dbReference type="Proteomes" id="UP000276215"/>
    </source>
</evidence>
<dbReference type="AlphaFoldDB" id="A0A3N4IYZ2"/>
<dbReference type="EMBL" id="ML120502">
    <property type="protein sequence ID" value="RPA91219.1"/>
    <property type="molecule type" value="Genomic_DNA"/>
</dbReference>
<dbReference type="OrthoDB" id="5151590at2759"/>
<evidence type="ECO:0000313" key="1">
    <source>
        <dbReference type="EMBL" id="RPA91219.1"/>
    </source>
</evidence>
<organism evidence="1 2">
    <name type="scientific">Choiromyces venosus 120613-1</name>
    <dbReference type="NCBI Taxonomy" id="1336337"/>
    <lineage>
        <taxon>Eukaryota</taxon>
        <taxon>Fungi</taxon>
        <taxon>Dikarya</taxon>
        <taxon>Ascomycota</taxon>
        <taxon>Pezizomycotina</taxon>
        <taxon>Pezizomycetes</taxon>
        <taxon>Pezizales</taxon>
        <taxon>Tuberaceae</taxon>
        <taxon>Choiromyces</taxon>
    </lineage>
</organism>
<dbReference type="GO" id="GO:0003676">
    <property type="term" value="F:nucleic acid binding"/>
    <property type="evidence" value="ECO:0007669"/>
    <property type="project" value="InterPro"/>
</dbReference>
<accession>A0A3N4IYZ2</accession>
<reference evidence="1 2" key="1">
    <citation type="journal article" date="2018" name="Nat. Ecol. Evol.">
        <title>Pezizomycetes genomes reveal the molecular basis of ectomycorrhizal truffle lifestyle.</title>
        <authorList>
            <person name="Murat C."/>
            <person name="Payen T."/>
            <person name="Noel B."/>
            <person name="Kuo A."/>
            <person name="Morin E."/>
            <person name="Chen J."/>
            <person name="Kohler A."/>
            <person name="Krizsan K."/>
            <person name="Balestrini R."/>
            <person name="Da Silva C."/>
            <person name="Montanini B."/>
            <person name="Hainaut M."/>
            <person name="Levati E."/>
            <person name="Barry K.W."/>
            <person name="Belfiori B."/>
            <person name="Cichocki N."/>
            <person name="Clum A."/>
            <person name="Dockter R.B."/>
            <person name="Fauchery L."/>
            <person name="Guy J."/>
            <person name="Iotti M."/>
            <person name="Le Tacon F."/>
            <person name="Lindquist E.A."/>
            <person name="Lipzen A."/>
            <person name="Malagnac F."/>
            <person name="Mello A."/>
            <person name="Molinier V."/>
            <person name="Miyauchi S."/>
            <person name="Poulain J."/>
            <person name="Riccioni C."/>
            <person name="Rubini A."/>
            <person name="Sitrit Y."/>
            <person name="Splivallo R."/>
            <person name="Traeger S."/>
            <person name="Wang M."/>
            <person name="Zifcakova L."/>
            <person name="Wipf D."/>
            <person name="Zambonelli A."/>
            <person name="Paolocci F."/>
            <person name="Nowrousian M."/>
            <person name="Ottonello S."/>
            <person name="Baldrian P."/>
            <person name="Spatafora J.W."/>
            <person name="Henrissat B."/>
            <person name="Nagy L.G."/>
            <person name="Aury J.M."/>
            <person name="Wincker P."/>
            <person name="Grigoriev I.V."/>
            <person name="Bonfante P."/>
            <person name="Martin F.M."/>
        </authorList>
    </citation>
    <scope>NUCLEOTIDE SEQUENCE [LARGE SCALE GENOMIC DNA]</scope>
    <source>
        <strain evidence="1 2">120613-1</strain>
    </source>
</reference>
<protein>
    <recommendedName>
        <fullName evidence="3">Tc1-like transposase DDE domain-containing protein</fullName>
    </recommendedName>
</protein>
<keyword evidence="2" id="KW-1185">Reference proteome</keyword>
<sequence length="260" mass="31090">MVEEALKNYNTTYKYIAKKIAPEVFEKTIKHRLAENNLKRWMAKERLHIDETLAQKRLEWALAYRYWTKEIWRRRAIWTGEVTVERGERKVSQMMTGFFHGQRHSLFLPVFPNPSSAGSGVTGKSIIDVYDHYEFVRIWDYIKRELGEDEVFLIIDNTKTQLPIMRWLRKYGITLLEICFNSFDHNLIENIWSDIKDRFSKLFSELHLMKGPEDMVKKAIEEATTYYWELLDPKVFNTLRGSMVDRIKAIIKADGWYTKY</sequence>
<dbReference type="Proteomes" id="UP000276215">
    <property type="component" value="Unassembled WGS sequence"/>
</dbReference>
<dbReference type="Gene3D" id="3.30.420.10">
    <property type="entry name" value="Ribonuclease H-like superfamily/Ribonuclease H"/>
    <property type="match status" value="1"/>
</dbReference>